<protein>
    <submittedName>
        <fullName evidence="1">Uncharacterized protein</fullName>
    </submittedName>
</protein>
<comment type="caution">
    <text evidence="1">The sequence shown here is derived from an EMBL/GenBank/DDBJ whole genome shotgun (WGS) entry which is preliminary data.</text>
</comment>
<gene>
    <name evidence="1" type="ORF">LTR37_018767</name>
</gene>
<proteinExistence type="predicted"/>
<sequence length="265" mass="29147">MKDPSNFLFDVLNLPFSFVFHANTKGHSDISNSFDKSITHTPPQRNNMAEHINGNDKSGDTTPTYPRTVSSGERIPSDDEETLVSNTTAESEATTQSVVVPAPPVNSPQTQSFAGDTQAMDLTEADQKLENIPGRSTQPDSQRDVAEGKAHLRAGFRSELDLHKQLFKKPPRPPKPSDKKRKVTKRPGTARAPSDRSPPNEHVHENSIWLDIAVEDVSTALKRLAVAAQDLNRLDNSKSVGDHYSAVLADIIKKGEIGFDSKYLQ</sequence>
<reference evidence="1" key="1">
    <citation type="submission" date="2023-07" db="EMBL/GenBank/DDBJ databases">
        <title>Black Yeasts Isolated from many extreme environments.</title>
        <authorList>
            <person name="Coleine C."/>
            <person name="Stajich J.E."/>
            <person name="Selbmann L."/>
        </authorList>
    </citation>
    <scope>NUCLEOTIDE SEQUENCE</scope>
    <source>
        <strain evidence="1">CCFEE 5714</strain>
    </source>
</reference>
<dbReference type="Proteomes" id="UP001281147">
    <property type="component" value="Unassembled WGS sequence"/>
</dbReference>
<evidence type="ECO:0000313" key="2">
    <source>
        <dbReference type="Proteomes" id="UP001281147"/>
    </source>
</evidence>
<keyword evidence="2" id="KW-1185">Reference proteome</keyword>
<evidence type="ECO:0000313" key="1">
    <source>
        <dbReference type="EMBL" id="KAK3691235.1"/>
    </source>
</evidence>
<organism evidence="1 2">
    <name type="scientific">Vermiconidia calcicola</name>
    <dbReference type="NCBI Taxonomy" id="1690605"/>
    <lineage>
        <taxon>Eukaryota</taxon>
        <taxon>Fungi</taxon>
        <taxon>Dikarya</taxon>
        <taxon>Ascomycota</taxon>
        <taxon>Pezizomycotina</taxon>
        <taxon>Dothideomycetes</taxon>
        <taxon>Dothideomycetidae</taxon>
        <taxon>Mycosphaerellales</taxon>
        <taxon>Extremaceae</taxon>
        <taxon>Vermiconidia</taxon>
    </lineage>
</organism>
<name>A0ACC3MG00_9PEZI</name>
<accession>A0ACC3MG00</accession>
<dbReference type="EMBL" id="JAUTXU010000271">
    <property type="protein sequence ID" value="KAK3691235.1"/>
    <property type="molecule type" value="Genomic_DNA"/>
</dbReference>